<dbReference type="AlphaFoldDB" id="A0A250E8X5"/>
<evidence type="ECO:0000313" key="2">
    <source>
        <dbReference type="EMBL" id="ATA68198.1"/>
    </source>
</evidence>
<proteinExistence type="predicted"/>
<reference evidence="2 3" key="1">
    <citation type="journal article" date="2017" name="Genome Announc.">
        <title>Twelve Complete Reference Genomes of Clinical Isolates in the Capnocytophaga Genus.</title>
        <authorList>
            <person name="Villarma A."/>
            <person name="Gulvik C.A."/>
            <person name="Rowe L.A."/>
            <person name="Sheth M."/>
            <person name="Juieng P."/>
            <person name="Nicholson A.C."/>
            <person name="Loparev V.N."/>
            <person name="McQuiston J.R."/>
        </authorList>
    </citation>
    <scope>NUCLEOTIDE SEQUENCE [LARGE SCALE GENOMIC DNA]</scope>
    <source>
        <strain evidence="2 3">G7591</strain>
    </source>
</reference>
<keyword evidence="1" id="KW-1133">Transmembrane helix</keyword>
<organism evidence="2 3">
    <name type="scientific">Capnocytophaga cynodegmi</name>
    <dbReference type="NCBI Taxonomy" id="28189"/>
    <lineage>
        <taxon>Bacteria</taxon>
        <taxon>Pseudomonadati</taxon>
        <taxon>Bacteroidota</taxon>
        <taxon>Flavobacteriia</taxon>
        <taxon>Flavobacteriales</taxon>
        <taxon>Flavobacteriaceae</taxon>
        <taxon>Capnocytophaga</taxon>
    </lineage>
</organism>
<keyword evidence="1" id="KW-0812">Transmembrane</keyword>
<feature type="transmembrane region" description="Helical" evidence="1">
    <location>
        <begin position="53"/>
        <end position="71"/>
    </location>
</feature>
<gene>
    <name evidence="2" type="ORF">CGC48_05870</name>
</gene>
<accession>A0A250E8X5</accession>
<evidence type="ECO:0000313" key="3">
    <source>
        <dbReference type="Proteomes" id="UP000242855"/>
    </source>
</evidence>
<protein>
    <recommendedName>
        <fullName evidence="4">DUF4157 domain-containing protein</fullName>
    </recommendedName>
</protein>
<name>A0A250E8X5_9FLAO</name>
<keyword evidence="1" id="KW-0472">Membrane</keyword>
<dbReference type="EMBL" id="CP022378">
    <property type="protein sequence ID" value="ATA68198.1"/>
    <property type="molecule type" value="Genomic_DNA"/>
</dbReference>
<dbReference type="KEGG" id="ccyn:CGC48_05870"/>
<dbReference type="Proteomes" id="UP000242855">
    <property type="component" value="Chromosome"/>
</dbReference>
<feature type="transmembrane region" description="Helical" evidence="1">
    <location>
        <begin position="12"/>
        <end position="29"/>
    </location>
</feature>
<sequence length="109" mass="13523">MNKMIIIINHYLVPKGYSGITLFPFIFVTNKKTLENPYFLNHERIHLQQQKELLILPFYIWYIIDFIVKLLKYKNWEIAYKNIIFEREAYKNETNLNYLKERKLFNFLR</sequence>
<evidence type="ECO:0000256" key="1">
    <source>
        <dbReference type="SAM" id="Phobius"/>
    </source>
</evidence>
<evidence type="ECO:0008006" key="4">
    <source>
        <dbReference type="Google" id="ProtNLM"/>
    </source>
</evidence>